<name>A0A2H3D9B1_ARMGA</name>
<keyword evidence="2" id="KW-1185">Reference proteome</keyword>
<reference evidence="2" key="1">
    <citation type="journal article" date="2017" name="Nat. Ecol. Evol.">
        <title>Genome expansion and lineage-specific genetic innovations in the forest pathogenic fungi Armillaria.</title>
        <authorList>
            <person name="Sipos G."/>
            <person name="Prasanna A.N."/>
            <person name="Walter M.C."/>
            <person name="O'Connor E."/>
            <person name="Balint B."/>
            <person name="Krizsan K."/>
            <person name="Kiss B."/>
            <person name="Hess J."/>
            <person name="Varga T."/>
            <person name="Slot J."/>
            <person name="Riley R."/>
            <person name="Boka B."/>
            <person name="Rigling D."/>
            <person name="Barry K."/>
            <person name="Lee J."/>
            <person name="Mihaltcheva S."/>
            <person name="LaButti K."/>
            <person name="Lipzen A."/>
            <person name="Waldron R."/>
            <person name="Moloney N.M."/>
            <person name="Sperisen C."/>
            <person name="Kredics L."/>
            <person name="Vagvoelgyi C."/>
            <person name="Patrignani A."/>
            <person name="Fitzpatrick D."/>
            <person name="Nagy I."/>
            <person name="Doyle S."/>
            <person name="Anderson J.B."/>
            <person name="Grigoriev I.V."/>
            <person name="Gueldener U."/>
            <person name="Muensterkoetter M."/>
            <person name="Nagy L.G."/>
        </authorList>
    </citation>
    <scope>NUCLEOTIDE SEQUENCE [LARGE SCALE GENOMIC DNA]</scope>
    <source>
        <strain evidence="2">Ar21-2</strain>
    </source>
</reference>
<dbReference type="InParanoid" id="A0A2H3D9B1"/>
<proteinExistence type="predicted"/>
<dbReference type="EMBL" id="KZ293675">
    <property type="protein sequence ID" value="PBK88012.1"/>
    <property type="molecule type" value="Genomic_DNA"/>
</dbReference>
<evidence type="ECO:0000313" key="2">
    <source>
        <dbReference type="Proteomes" id="UP000217790"/>
    </source>
</evidence>
<organism evidence="1 2">
    <name type="scientific">Armillaria gallica</name>
    <name type="common">Bulbous honey fungus</name>
    <name type="synonym">Armillaria bulbosa</name>
    <dbReference type="NCBI Taxonomy" id="47427"/>
    <lineage>
        <taxon>Eukaryota</taxon>
        <taxon>Fungi</taxon>
        <taxon>Dikarya</taxon>
        <taxon>Basidiomycota</taxon>
        <taxon>Agaricomycotina</taxon>
        <taxon>Agaricomycetes</taxon>
        <taxon>Agaricomycetidae</taxon>
        <taxon>Agaricales</taxon>
        <taxon>Marasmiineae</taxon>
        <taxon>Physalacriaceae</taxon>
        <taxon>Armillaria</taxon>
    </lineage>
</organism>
<protein>
    <submittedName>
        <fullName evidence="1">Uncharacterized protein</fullName>
    </submittedName>
</protein>
<sequence>MVRRIAPPSRSFFARQYSSFDTAKDQLSDTKGTEHQNAMRRISFRAERRGGVLHWFEGTVKTVHASTSTASTRIRTCMATLGVRIDMFPECHPLHFACRPSVPTLSDADQRLQWDVTITTDADYDVHSMLPSQRLTTTVDVGRRPRRPRDYDVHSMLPPWRLTMATTTSRQDERWCWEGNGEMRAWVRSGRACGDCSNMG</sequence>
<accession>A0A2H3D9B1</accession>
<dbReference type="Proteomes" id="UP000217790">
    <property type="component" value="Unassembled WGS sequence"/>
</dbReference>
<gene>
    <name evidence="1" type="ORF">ARMGADRAFT_439115</name>
</gene>
<dbReference type="AlphaFoldDB" id="A0A2H3D9B1"/>
<evidence type="ECO:0000313" key="1">
    <source>
        <dbReference type="EMBL" id="PBK88012.1"/>
    </source>
</evidence>